<evidence type="ECO:0000259" key="2">
    <source>
        <dbReference type="PROSITE" id="PS50983"/>
    </source>
</evidence>
<keyword evidence="4" id="KW-1185">Reference proteome</keyword>
<name>A0A9X2WGJ6_9GAMM</name>
<dbReference type="SUPFAM" id="SSF53807">
    <property type="entry name" value="Helical backbone' metal receptor"/>
    <property type="match status" value="1"/>
</dbReference>
<dbReference type="PANTHER" id="PTHR30535:SF4">
    <property type="entry name" value="HEMIN-BINDING PERIPLASMIC PROTEIN HMUT"/>
    <property type="match status" value="1"/>
</dbReference>
<organism evidence="3 4">
    <name type="scientific">Thalassolituus pacificus</name>
    <dbReference type="NCBI Taxonomy" id="2975440"/>
    <lineage>
        <taxon>Bacteria</taxon>
        <taxon>Pseudomonadati</taxon>
        <taxon>Pseudomonadota</taxon>
        <taxon>Gammaproteobacteria</taxon>
        <taxon>Oceanospirillales</taxon>
        <taxon>Oceanospirillaceae</taxon>
        <taxon>Thalassolituus</taxon>
    </lineage>
</organism>
<dbReference type="PANTHER" id="PTHR30535">
    <property type="entry name" value="VITAMIN B12-BINDING PROTEIN"/>
    <property type="match status" value="1"/>
</dbReference>
<evidence type="ECO:0000256" key="1">
    <source>
        <dbReference type="SAM" id="SignalP"/>
    </source>
</evidence>
<dbReference type="Proteomes" id="UP001147830">
    <property type="component" value="Unassembled WGS sequence"/>
</dbReference>
<keyword evidence="1" id="KW-0732">Signal</keyword>
<dbReference type="AlphaFoldDB" id="A0A9X2WGJ6"/>
<reference evidence="3" key="2">
    <citation type="submission" date="2022-08" db="EMBL/GenBank/DDBJ databases">
        <authorList>
            <person name="Dong C."/>
        </authorList>
    </citation>
    <scope>NUCLEOTIDE SEQUENCE</scope>
    <source>
        <strain evidence="3">59MF3M-4</strain>
    </source>
</reference>
<proteinExistence type="predicted"/>
<protein>
    <submittedName>
        <fullName evidence="3">ABC transporter substrate-binding protein</fullName>
    </submittedName>
</protein>
<feature type="signal peptide" evidence="1">
    <location>
        <begin position="1"/>
        <end position="29"/>
    </location>
</feature>
<evidence type="ECO:0000313" key="3">
    <source>
        <dbReference type="EMBL" id="MCT7359983.1"/>
    </source>
</evidence>
<sequence>MCYFIQLRRIAVFTAGLFSFALFSSAVLSAERVVSIDGSLTEIIYALQAENSLVAVDTTSRYPQAATKLPDVGYMRQLSAEGILALSPTLVLASTDAGPDSVFEQLQQAGVRVVRIRNDYSVDGVLNKIQAVADALNKPEAGRALAGNIKQQADAALASIPADAAPPATLFILGAGNRGLMAAGSKTQADAMLALLNARNVMAYNGYKPVSAEAVLQAGPEVVLIANTEAVANNSQTQSAALSTQLAMTPAFSQQRIHTLDTSLVLGFGPRIGSALEQLAALLYPSAVQTLSSAEQP</sequence>
<dbReference type="PROSITE" id="PS50983">
    <property type="entry name" value="FE_B12_PBP"/>
    <property type="match status" value="1"/>
</dbReference>
<dbReference type="RefSeq" id="WP_260976846.1">
    <property type="nucleotide sequence ID" value="NZ_JAOANI010000020.1"/>
</dbReference>
<feature type="chain" id="PRO_5040943729" evidence="1">
    <location>
        <begin position="30"/>
        <end position="297"/>
    </location>
</feature>
<evidence type="ECO:0000313" key="4">
    <source>
        <dbReference type="Proteomes" id="UP001147830"/>
    </source>
</evidence>
<dbReference type="EMBL" id="JAOANI010000020">
    <property type="protein sequence ID" value="MCT7359983.1"/>
    <property type="molecule type" value="Genomic_DNA"/>
</dbReference>
<reference evidence="3" key="1">
    <citation type="journal article" date="2022" name="Front. Microbiol.">
        <title>Genome-based taxonomic rearrangement of Oceanobacter-related bacteria including the description of Thalassolituus hydrocarbonoclasticus sp. nov. and Thalassolituus pacificus sp. nov. and emended description of the genus Thalassolituus.</title>
        <authorList>
            <person name="Dong C."/>
            <person name="Wei L."/>
            <person name="Wang J."/>
            <person name="Lai Q."/>
            <person name="Huang Z."/>
            <person name="Shao Z."/>
        </authorList>
    </citation>
    <scope>NUCLEOTIDE SEQUENCE</scope>
    <source>
        <strain evidence="3">59MF3M-4</strain>
    </source>
</reference>
<accession>A0A9X2WGJ6</accession>
<dbReference type="InterPro" id="IPR050902">
    <property type="entry name" value="ABC_Transporter_SBP"/>
</dbReference>
<comment type="caution">
    <text evidence="3">The sequence shown here is derived from an EMBL/GenBank/DDBJ whole genome shotgun (WGS) entry which is preliminary data.</text>
</comment>
<dbReference type="Pfam" id="PF01497">
    <property type="entry name" value="Peripla_BP_2"/>
    <property type="match status" value="1"/>
</dbReference>
<dbReference type="Gene3D" id="3.40.50.1980">
    <property type="entry name" value="Nitrogenase molybdenum iron protein domain"/>
    <property type="match status" value="2"/>
</dbReference>
<dbReference type="InterPro" id="IPR002491">
    <property type="entry name" value="ABC_transptr_periplasmic_BD"/>
</dbReference>
<gene>
    <name evidence="3" type="ORF">NYR02_13265</name>
</gene>
<feature type="domain" description="Fe/B12 periplasmic-binding" evidence="2">
    <location>
        <begin position="32"/>
        <end position="287"/>
    </location>
</feature>